<keyword evidence="2" id="KW-1185">Reference proteome</keyword>
<dbReference type="Proteomes" id="UP001231649">
    <property type="component" value="Chromosome 25"/>
</dbReference>
<evidence type="ECO:0000313" key="1">
    <source>
        <dbReference type="EMBL" id="KAJ8708590.1"/>
    </source>
</evidence>
<name>A0ACC2Q8T4_9NEOP</name>
<proteinExistence type="predicted"/>
<reference evidence="1" key="1">
    <citation type="submission" date="2023-03" db="EMBL/GenBank/DDBJ databases">
        <title>Chromosome-level genomes of two armyworms, Mythimna separata and Mythimna loreyi, provide insights into the biosynthesis and reception of sex pheromones.</title>
        <authorList>
            <person name="Zhao H."/>
        </authorList>
    </citation>
    <scope>NUCLEOTIDE SEQUENCE</scope>
    <source>
        <strain evidence="1">BeijingLab</strain>
    </source>
</reference>
<organism evidence="1 2">
    <name type="scientific">Mythimna loreyi</name>
    <dbReference type="NCBI Taxonomy" id="667449"/>
    <lineage>
        <taxon>Eukaryota</taxon>
        <taxon>Metazoa</taxon>
        <taxon>Ecdysozoa</taxon>
        <taxon>Arthropoda</taxon>
        <taxon>Hexapoda</taxon>
        <taxon>Insecta</taxon>
        <taxon>Pterygota</taxon>
        <taxon>Neoptera</taxon>
        <taxon>Endopterygota</taxon>
        <taxon>Lepidoptera</taxon>
        <taxon>Glossata</taxon>
        <taxon>Ditrysia</taxon>
        <taxon>Noctuoidea</taxon>
        <taxon>Noctuidae</taxon>
        <taxon>Noctuinae</taxon>
        <taxon>Hadenini</taxon>
        <taxon>Mythimna</taxon>
    </lineage>
</organism>
<accession>A0ACC2Q8T4</accession>
<protein>
    <submittedName>
        <fullName evidence="1">Uncharacterized protein</fullName>
    </submittedName>
</protein>
<gene>
    <name evidence="1" type="ORF">PYW08_009972</name>
</gene>
<evidence type="ECO:0000313" key="2">
    <source>
        <dbReference type="Proteomes" id="UP001231649"/>
    </source>
</evidence>
<sequence>MDGKKRIRLSGAEYRKRAKEKDDKQKDTIKKTRKLDDFFGKPSTDIKYPIIDATFDVPSSSGTSSTVDSAVSSTDNTLIDMAMASISKEQAEDVPLVPGVAGVGVQPSPPDQELDEISDDPAKWTIDEFTRDYFNNFFINIVEANTCLQSQTNNLSDVKSNDNSIFLKDSIFEASTLRGPS</sequence>
<dbReference type="EMBL" id="CM056801">
    <property type="protein sequence ID" value="KAJ8708590.1"/>
    <property type="molecule type" value="Genomic_DNA"/>
</dbReference>
<comment type="caution">
    <text evidence="1">The sequence shown here is derived from an EMBL/GenBank/DDBJ whole genome shotgun (WGS) entry which is preliminary data.</text>
</comment>